<dbReference type="AlphaFoldDB" id="A0A016UHM5"/>
<feature type="domain" description="Rhodanese" evidence="3">
    <location>
        <begin position="217"/>
        <end position="334"/>
    </location>
</feature>
<keyword evidence="2" id="KW-0677">Repeat</keyword>
<dbReference type="STRING" id="53326.A0A016UHM5"/>
<evidence type="ECO:0000259" key="3">
    <source>
        <dbReference type="PROSITE" id="PS50206"/>
    </source>
</evidence>
<evidence type="ECO:0000256" key="1">
    <source>
        <dbReference type="ARBA" id="ARBA00022679"/>
    </source>
</evidence>
<dbReference type="SUPFAM" id="SSF52821">
    <property type="entry name" value="Rhodanese/Cell cycle control phosphatase"/>
    <property type="match status" value="2"/>
</dbReference>
<proteinExistence type="predicted"/>
<comment type="caution">
    <text evidence="4">The sequence shown here is derived from an EMBL/GenBank/DDBJ whole genome shotgun (WGS) entry which is preliminary data.</text>
</comment>
<dbReference type="InterPro" id="IPR045078">
    <property type="entry name" value="TST/MPST-like"/>
</dbReference>
<feature type="domain" description="Rhodanese" evidence="3">
    <location>
        <begin position="38"/>
        <end position="178"/>
    </location>
</feature>
<dbReference type="SMART" id="SM00450">
    <property type="entry name" value="RHOD"/>
    <property type="match status" value="2"/>
</dbReference>
<evidence type="ECO:0000256" key="2">
    <source>
        <dbReference type="ARBA" id="ARBA00022737"/>
    </source>
</evidence>
<dbReference type="GO" id="GO:0005739">
    <property type="term" value="C:mitochondrion"/>
    <property type="evidence" value="ECO:0007669"/>
    <property type="project" value="TreeGrafter"/>
</dbReference>
<dbReference type="GO" id="GO:0004792">
    <property type="term" value="F:thiosulfate-cyanide sulfurtransferase activity"/>
    <property type="evidence" value="ECO:0007669"/>
    <property type="project" value="InterPro"/>
</dbReference>
<reference evidence="5" key="1">
    <citation type="journal article" date="2015" name="Nat. Genet.">
        <title>The genome and transcriptome of the zoonotic hookworm Ancylostoma ceylanicum identify infection-specific gene families.</title>
        <authorList>
            <person name="Schwarz E.M."/>
            <person name="Hu Y."/>
            <person name="Antoshechkin I."/>
            <person name="Miller M.M."/>
            <person name="Sternberg P.W."/>
            <person name="Aroian R.V."/>
        </authorList>
    </citation>
    <scope>NUCLEOTIDE SEQUENCE</scope>
    <source>
        <strain evidence="5">HY135</strain>
    </source>
</reference>
<dbReference type="PANTHER" id="PTHR11364:SF7">
    <property type="entry name" value="THIOSULFATE SULFURTRANSFERASE MPST-1-RELATED"/>
    <property type="match status" value="1"/>
</dbReference>
<dbReference type="EMBL" id="JARK01001375">
    <property type="protein sequence ID" value="EYC14869.1"/>
    <property type="molecule type" value="Genomic_DNA"/>
</dbReference>
<keyword evidence="5" id="KW-1185">Reference proteome</keyword>
<gene>
    <name evidence="4" type="primary">Acey_s0039.g54</name>
    <name evidence="4" type="ORF">Y032_0039g54</name>
</gene>
<dbReference type="InterPro" id="IPR036873">
    <property type="entry name" value="Rhodanese-like_dom_sf"/>
</dbReference>
<accession>A0A016UHM5</accession>
<dbReference type="PROSITE" id="PS50206">
    <property type="entry name" value="RHODANESE_3"/>
    <property type="match status" value="2"/>
</dbReference>
<protein>
    <recommendedName>
        <fullName evidence="3">Rhodanese domain-containing protein</fullName>
    </recommendedName>
</protein>
<organism evidence="4 5">
    <name type="scientific">Ancylostoma ceylanicum</name>
    <dbReference type="NCBI Taxonomy" id="53326"/>
    <lineage>
        <taxon>Eukaryota</taxon>
        <taxon>Metazoa</taxon>
        <taxon>Ecdysozoa</taxon>
        <taxon>Nematoda</taxon>
        <taxon>Chromadorea</taxon>
        <taxon>Rhabditida</taxon>
        <taxon>Rhabditina</taxon>
        <taxon>Rhabditomorpha</taxon>
        <taxon>Strongyloidea</taxon>
        <taxon>Ancylostomatidae</taxon>
        <taxon>Ancylostomatinae</taxon>
        <taxon>Ancylostoma</taxon>
    </lineage>
</organism>
<dbReference type="Proteomes" id="UP000024635">
    <property type="component" value="Unassembled WGS sequence"/>
</dbReference>
<dbReference type="InterPro" id="IPR001763">
    <property type="entry name" value="Rhodanese-like_dom"/>
</dbReference>
<name>A0A016UHM5_9BILA</name>
<dbReference type="InterPro" id="IPR001307">
    <property type="entry name" value="Thiosulphate_STrfase_CS"/>
</dbReference>
<dbReference type="OrthoDB" id="270167at2759"/>
<dbReference type="Gene3D" id="3.40.250.10">
    <property type="entry name" value="Rhodanese-like domain"/>
    <property type="match status" value="2"/>
</dbReference>
<dbReference type="PROSITE" id="PS00380">
    <property type="entry name" value="RHODANESE_1"/>
    <property type="match status" value="1"/>
</dbReference>
<sequence>MPVLVLYCGSDPEELVASTSYRGMSVPDVVSVDWLDKHKNSVVLLDAAYEMGPKPDYKEFKEKHYGKFEELMLEESNFTQNYTEHHIPGAVLFNMDVAYYPSQYIRFDLYPPKEFEKYVRLLGINSGDHVVIYSRDKFAGMMWAARVWWTFKVYGHNKVSVLDGGFEAWKRANKPVTSDIVVVTPGNWSAKPIDKSLLITYEELDKKGASGKSLFEDLSKINYLDARPAAQFNGTDPLGIPLAEGATVTGSHLKGAKNVPLTDVVGEKGIKSKEEIEKALKKAGYDGSLTTITACNGGVQASLLALAMDHVGKSYRVYNGGMYEIGLRSPKMITEK</sequence>
<evidence type="ECO:0000313" key="5">
    <source>
        <dbReference type="Proteomes" id="UP000024635"/>
    </source>
</evidence>
<keyword evidence="1" id="KW-0808">Transferase</keyword>
<dbReference type="PANTHER" id="PTHR11364">
    <property type="entry name" value="THIOSULFATE SULFERTANSFERASE"/>
    <property type="match status" value="1"/>
</dbReference>
<dbReference type="CDD" id="cd01448">
    <property type="entry name" value="TST_Repeat_1"/>
    <property type="match status" value="1"/>
</dbReference>
<evidence type="ECO:0000313" key="4">
    <source>
        <dbReference type="EMBL" id="EYC14869.1"/>
    </source>
</evidence>
<dbReference type="Pfam" id="PF00581">
    <property type="entry name" value="Rhodanese"/>
    <property type="match status" value="2"/>
</dbReference>